<dbReference type="AlphaFoldDB" id="A0A0R1MF77"/>
<dbReference type="InterPro" id="IPR011545">
    <property type="entry name" value="DEAD/DEAH_box_helicase_dom"/>
</dbReference>
<feature type="binding site" evidence="12">
    <location>
        <begin position="282"/>
        <end position="289"/>
    </location>
    <ligand>
        <name>ATP</name>
        <dbReference type="ChEBI" id="CHEBI:30616"/>
    </ligand>
</feature>
<dbReference type="GO" id="GO:0003677">
    <property type="term" value="F:DNA binding"/>
    <property type="evidence" value="ECO:0007669"/>
    <property type="project" value="InterPro"/>
</dbReference>
<dbReference type="InterPro" id="IPR013520">
    <property type="entry name" value="Ribonucl_H"/>
</dbReference>
<keyword evidence="3" id="KW-0548">Nucleotidyltransferase</keyword>
<organism evidence="15 16">
    <name type="scientific">Liquorilactobacillus hordei DSM 19519</name>
    <dbReference type="NCBI Taxonomy" id="1423759"/>
    <lineage>
        <taxon>Bacteria</taxon>
        <taxon>Bacillati</taxon>
        <taxon>Bacillota</taxon>
        <taxon>Bacilli</taxon>
        <taxon>Lactobacillales</taxon>
        <taxon>Lactobacillaceae</taxon>
        <taxon>Liquorilactobacillus</taxon>
    </lineage>
</organism>
<dbReference type="Gene3D" id="3.30.420.10">
    <property type="entry name" value="Ribonuclease H-like superfamily/Ribonuclease H"/>
    <property type="match status" value="1"/>
</dbReference>
<keyword evidence="8 12" id="KW-0269">Exonuclease</keyword>
<dbReference type="InterPro" id="IPR045028">
    <property type="entry name" value="DinG/Rad3-like"/>
</dbReference>
<dbReference type="EMBL" id="AZDX01000015">
    <property type="protein sequence ID" value="KRL06720.1"/>
    <property type="molecule type" value="Genomic_DNA"/>
</dbReference>
<dbReference type="OrthoDB" id="9803913at2"/>
<evidence type="ECO:0000256" key="10">
    <source>
        <dbReference type="ARBA" id="ARBA00022932"/>
    </source>
</evidence>
<dbReference type="InterPro" id="IPR006310">
    <property type="entry name" value="DinG"/>
</dbReference>
<gene>
    <name evidence="12 13" type="primary">dinG</name>
    <name evidence="15" type="ORF">FC92_GL000420</name>
</gene>
<comment type="cofactor">
    <cofactor evidence="1">
        <name>[4Fe-4S] cluster</name>
        <dbReference type="ChEBI" id="CHEBI:49883"/>
    </cofactor>
</comment>
<feature type="domain" description="Helicase ATP-binding" evidence="14">
    <location>
        <begin position="245"/>
        <end position="523"/>
    </location>
</feature>
<dbReference type="SMART" id="SM00491">
    <property type="entry name" value="HELICc2"/>
    <property type="match status" value="1"/>
</dbReference>
<dbReference type="EC" id="3.1.-.-" evidence="12 13"/>
<dbReference type="STRING" id="1423759.FC92_GL000420"/>
<dbReference type="NCBIfam" id="TIGR00573">
    <property type="entry name" value="dnaq"/>
    <property type="match status" value="1"/>
</dbReference>
<dbReference type="GO" id="GO:0005524">
    <property type="term" value="F:ATP binding"/>
    <property type="evidence" value="ECO:0007669"/>
    <property type="project" value="UniProtKB-UniRule"/>
</dbReference>
<proteinExistence type="inferred from homology"/>
<dbReference type="SUPFAM" id="SSF52540">
    <property type="entry name" value="P-loop containing nucleoside triphosphate hydrolases"/>
    <property type="match status" value="2"/>
</dbReference>
<sequence>MCSTNTYAVVDIETTGTSMDGSNRMLQFSCVFIKNKEIINTFNTMINPGMAIPIEVQKLTGISDKDVRKAPFFEDMAGTIYSLLQDTIFVAHNINFDYRFLNEEFLRCGYPELGIEGIDTVQLSQIILPTLPSYRLTYLGEYFDIKHEHPHHADSDAFVTAKLFLMLIKAINNLPVQVLKIINRFRESLLFQTGSCFANALKKKQQKTSQLASHLEAVGELVLRTEPVTIERMRDDKYPQTRVKKEELFGEFLEWRPTQSEMMDEVYHLLLQRKEKELMIEAPTGLGKTLGYLVPALYAALKGHQIVVSTATTTLQLQLVEQTIPLLRQIMPFDFTVATLKGSHNYIDLQKFVSSLGKPQSKPSRLLQLRMIVWLTMTKTGDLSELHLTKMQDPLFDEIRHNGPLSIDNGSLYYTHDFVLRQQLKQATADLVITNHAYLLNHAEVLGNFKKKSLIIDEAQHFGSIALKSNRAVIDFDLIKIISDTLLVKIGSRKSFSFRELEQQSFLTPAESKKIAAQIRVIDKRVPVLRELLRVRFLQKKAKEVNEVSFKEVVVKTSRFQGFVKENLADYQKISKAIEAFQARLLQLKSRFIVFKNQERLDGKAQTFMLNFLDDGFELLKSLENWHRFELAELDQIAEEAVISLQIPMNQSNGHLRLNFGIFKTENYLSSFIYSQFEHTIFVGATLFLPGSAGYMKNQLDLSQTVPVLKLEGEFNYREQALGLLVADAPDIVTDTEEYIAYLSKSIENILNNNKKQTMILFNSLEMISRVYDYLRQSENIDKRLIIAQGITGSNEKIIKMFELGDNAVLLGSGTFWEGIDLPKDRLELLIITRLPFQSPDTVVNRAKYQLAQINGQDSFNTIALPEAMLRLKQGLGRLIRTKEDRGVVIVFDSRVVSRNYGAKLREVFPREMPVRIIESAEIQNYLFDFWEN</sequence>
<evidence type="ECO:0000256" key="4">
    <source>
        <dbReference type="ARBA" id="ARBA00022705"/>
    </source>
</evidence>
<reference evidence="15 16" key="1">
    <citation type="journal article" date="2015" name="Genome Announc.">
        <title>Expanding the biotechnology potential of lactobacilli through comparative genomics of 213 strains and associated genera.</title>
        <authorList>
            <person name="Sun Z."/>
            <person name="Harris H.M."/>
            <person name="McCann A."/>
            <person name="Guo C."/>
            <person name="Argimon S."/>
            <person name="Zhang W."/>
            <person name="Yang X."/>
            <person name="Jeffery I.B."/>
            <person name="Cooney J.C."/>
            <person name="Kagawa T.F."/>
            <person name="Liu W."/>
            <person name="Song Y."/>
            <person name="Salvetti E."/>
            <person name="Wrobel A."/>
            <person name="Rasinkangas P."/>
            <person name="Parkhill J."/>
            <person name="Rea M.C."/>
            <person name="O'Sullivan O."/>
            <person name="Ritari J."/>
            <person name="Douillard F.P."/>
            <person name="Paul Ross R."/>
            <person name="Yang R."/>
            <person name="Briner A.E."/>
            <person name="Felis G.E."/>
            <person name="de Vos W.M."/>
            <person name="Barrangou R."/>
            <person name="Klaenhammer T.R."/>
            <person name="Caufield P.W."/>
            <person name="Cui Y."/>
            <person name="Zhang H."/>
            <person name="O'Toole P.W."/>
        </authorList>
    </citation>
    <scope>NUCLEOTIDE SEQUENCE [LARGE SCALE GENOMIC DNA]</scope>
    <source>
        <strain evidence="15 16">DSM 19519</strain>
    </source>
</reference>
<evidence type="ECO:0000256" key="9">
    <source>
        <dbReference type="ARBA" id="ARBA00022840"/>
    </source>
</evidence>
<dbReference type="Proteomes" id="UP000051448">
    <property type="component" value="Unassembled WGS sequence"/>
</dbReference>
<dbReference type="CDD" id="cd06127">
    <property type="entry name" value="DEDDh"/>
    <property type="match status" value="1"/>
</dbReference>
<comment type="catalytic activity">
    <reaction evidence="11">
        <text>ATP + H2O = ADP + phosphate + H(+)</text>
        <dbReference type="Rhea" id="RHEA:13065"/>
        <dbReference type="ChEBI" id="CHEBI:15377"/>
        <dbReference type="ChEBI" id="CHEBI:15378"/>
        <dbReference type="ChEBI" id="CHEBI:30616"/>
        <dbReference type="ChEBI" id="CHEBI:43474"/>
        <dbReference type="ChEBI" id="CHEBI:456216"/>
        <dbReference type="EC" id="5.6.2.3"/>
    </reaction>
</comment>
<dbReference type="InterPro" id="IPR006555">
    <property type="entry name" value="ATP-dep_Helicase_C"/>
</dbReference>
<dbReference type="GO" id="GO:0043139">
    <property type="term" value="F:5'-3' DNA helicase activity"/>
    <property type="evidence" value="ECO:0007669"/>
    <property type="project" value="UniProtKB-EC"/>
</dbReference>
<dbReference type="InterPro" id="IPR027417">
    <property type="entry name" value="P-loop_NTPase"/>
</dbReference>
<keyword evidence="16" id="KW-1185">Reference proteome</keyword>
<dbReference type="SUPFAM" id="SSF53098">
    <property type="entry name" value="Ribonuclease H-like"/>
    <property type="match status" value="1"/>
</dbReference>
<keyword evidence="6 12" id="KW-0547">Nucleotide-binding</keyword>
<dbReference type="InterPro" id="IPR014013">
    <property type="entry name" value="Helic_SF1/SF2_ATP-bd_DinG/Rad3"/>
</dbReference>
<evidence type="ECO:0000256" key="3">
    <source>
        <dbReference type="ARBA" id="ARBA00022695"/>
    </source>
</evidence>
<evidence type="ECO:0000256" key="7">
    <source>
        <dbReference type="ARBA" id="ARBA00022801"/>
    </source>
</evidence>
<comment type="similarity">
    <text evidence="12 13">Belongs to the helicase family. DinG subfamily. Type 2 sub-subfamily.</text>
</comment>
<dbReference type="Pfam" id="PF00929">
    <property type="entry name" value="RNase_T"/>
    <property type="match status" value="1"/>
</dbReference>
<dbReference type="InterPro" id="IPR014001">
    <property type="entry name" value="Helicase_ATP-bd"/>
</dbReference>
<feature type="short sequence motif" description="DEAH box" evidence="12">
    <location>
        <begin position="457"/>
        <end position="460"/>
    </location>
</feature>
<keyword evidence="4" id="KW-0235">DNA replication</keyword>
<keyword evidence="5 12" id="KW-0540">Nuclease</keyword>
<dbReference type="RefSeq" id="WP_057869547.1">
    <property type="nucleotide sequence ID" value="NZ_AZDX01000015.1"/>
</dbReference>
<dbReference type="PANTHER" id="PTHR11472">
    <property type="entry name" value="DNA REPAIR DEAD HELICASE RAD3/XP-D SUBFAMILY MEMBER"/>
    <property type="match status" value="1"/>
</dbReference>
<dbReference type="InterPro" id="IPR036397">
    <property type="entry name" value="RNaseH_sf"/>
</dbReference>
<evidence type="ECO:0000256" key="12">
    <source>
        <dbReference type="HAMAP-Rule" id="MF_02206"/>
    </source>
</evidence>
<dbReference type="GeneID" id="98310912"/>
<dbReference type="PATRIC" id="fig|1423759.3.peg.455"/>
<comment type="caution">
    <text evidence="15">The sequence shown here is derived from an EMBL/GenBank/DDBJ whole genome shotgun (WGS) entry which is preliminary data.</text>
</comment>
<evidence type="ECO:0000256" key="13">
    <source>
        <dbReference type="RuleBase" id="RU364106"/>
    </source>
</evidence>
<evidence type="ECO:0000256" key="5">
    <source>
        <dbReference type="ARBA" id="ARBA00022722"/>
    </source>
</evidence>
<dbReference type="InterPro" id="IPR012337">
    <property type="entry name" value="RNaseH-like_sf"/>
</dbReference>
<protein>
    <recommendedName>
        <fullName evidence="12 13">3'-5' exonuclease DinG</fullName>
        <ecNumber evidence="12 13">3.1.-.-</ecNumber>
    </recommendedName>
</protein>
<evidence type="ECO:0000259" key="14">
    <source>
        <dbReference type="PROSITE" id="PS51193"/>
    </source>
</evidence>
<keyword evidence="9 12" id="KW-0067">ATP-binding</keyword>
<dbReference type="Pfam" id="PF13307">
    <property type="entry name" value="Helicase_C_2"/>
    <property type="match status" value="1"/>
</dbReference>
<keyword evidence="2" id="KW-0808">Transferase</keyword>
<dbReference type="Gene3D" id="3.40.50.300">
    <property type="entry name" value="P-loop containing nucleotide triphosphate hydrolases"/>
    <property type="match status" value="2"/>
</dbReference>
<accession>A0A0R1MF77</accession>
<dbReference type="Pfam" id="PF00270">
    <property type="entry name" value="DEAD"/>
    <property type="match status" value="1"/>
</dbReference>
<keyword evidence="15" id="KW-0347">Helicase</keyword>
<keyword evidence="10" id="KW-0239">DNA-directed DNA polymerase</keyword>
<evidence type="ECO:0000256" key="2">
    <source>
        <dbReference type="ARBA" id="ARBA00022679"/>
    </source>
</evidence>
<evidence type="ECO:0000313" key="15">
    <source>
        <dbReference type="EMBL" id="KRL06720.1"/>
    </source>
</evidence>
<comment type="function">
    <text evidence="12 13">3'-5' exonuclease.</text>
</comment>
<dbReference type="FunFam" id="3.30.420.10:FF:000045">
    <property type="entry name" value="3'-5' exonuclease DinG"/>
    <property type="match status" value="1"/>
</dbReference>
<evidence type="ECO:0000256" key="8">
    <source>
        <dbReference type="ARBA" id="ARBA00022839"/>
    </source>
</evidence>
<dbReference type="HAMAP" id="MF_02206">
    <property type="entry name" value="DinG_exonucl"/>
    <property type="match status" value="1"/>
</dbReference>
<dbReference type="InterPro" id="IPR006054">
    <property type="entry name" value="DnaQ"/>
</dbReference>
<name>A0A0R1MF77_9LACO</name>
<evidence type="ECO:0000256" key="6">
    <source>
        <dbReference type="ARBA" id="ARBA00022741"/>
    </source>
</evidence>
<dbReference type="PROSITE" id="PS51193">
    <property type="entry name" value="HELICASE_ATP_BIND_2"/>
    <property type="match status" value="1"/>
</dbReference>
<dbReference type="GO" id="GO:0016887">
    <property type="term" value="F:ATP hydrolysis activity"/>
    <property type="evidence" value="ECO:0007669"/>
    <property type="project" value="RHEA"/>
</dbReference>
<keyword evidence="7 12" id="KW-0378">Hydrolase</keyword>
<dbReference type="NCBIfam" id="TIGR01407">
    <property type="entry name" value="dinG_rel"/>
    <property type="match status" value="1"/>
</dbReference>
<dbReference type="SMART" id="SM00479">
    <property type="entry name" value="EXOIII"/>
    <property type="match status" value="1"/>
</dbReference>
<dbReference type="GO" id="GO:0008408">
    <property type="term" value="F:3'-5' exonuclease activity"/>
    <property type="evidence" value="ECO:0007669"/>
    <property type="project" value="UniProtKB-UniRule"/>
</dbReference>
<evidence type="ECO:0000256" key="1">
    <source>
        <dbReference type="ARBA" id="ARBA00001966"/>
    </source>
</evidence>
<evidence type="ECO:0000256" key="11">
    <source>
        <dbReference type="ARBA" id="ARBA00048954"/>
    </source>
</evidence>
<dbReference type="GO" id="GO:0006260">
    <property type="term" value="P:DNA replication"/>
    <property type="evidence" value="ECO:0007669"/>
    <property type="project" value="UniProtKB-KW"/>
</dbReference>
<dbReference type="SMART" id="SM00487">
    <property type="entry name" value="DEXDc"/>
    <property type="match status" value="1"/>
</dbReference>
<dbReference type="PANTHER" id="PTHR11472:SF34">
    <property type="entry name" value="REGULATOR OF TELOMERE ELONGATION HELICASE 1"/>
    <property type="match status" value="1"/>
</dbReference>
<dbReference type="GO" id="GO:0003887">
    <property type="term" value="F:DNA-directed DNA polymerase activity"/>
    <property type="evidence" value="ECO:0007669"/>
    <property type="project" value="UniProtKB-KW"/>
</dbReference>
<evidence type="ECO:0000313" key="16">
    <source>
        <dbReference type="Proteomes" id="UP000051448"/>
    </source>
</evidence>